<evidence type="ECO:0000256" key="8">
    <source>
        <dbReference type="ARBA" id="ARBA00023209"/>
    </source>
</evidence>
<comment type="pathway">
    <text evidence="1">Phospholipid metabolism; CDP-diacylglycerol biosynthesis; CDP-diacylglycerol from sn-glycerol 3-phosphate: step 1/3.</text>
</comment>
<evidence type="ECO:0000256" key="2">
    <source>
        <dbReference type="ARBA" id="ARBA00005189"/>
    </source>
</evidence>
<dbReference type="Gene3D" id="1.10.1200.50">
    <property type="entry name" value="Glycerol-3-phosphate acyltransferase, alpha helical bundle, N-terminal"/>
    <property type="match status" value="1"/>
</dbReference>
<comment type="pathway">
    <text evidence="2">Lipid metabolism.</text>
</comment>
<proteinExistence type="inferred from homology"/>
<evidence type="ECO:0000256" key="5">
    <source>
        <dbReference type="ARBA" id="ARBA00022516"/>
    </source>
</evidence>
<evidence type="ECO:0000256" key="1">
    <source>
        <dbReference type="ARBA" id="ARBA00004765"/>
    </source>
</evidence>
<evidence type="ECO:0000256" key="7">
    <source>
        <dbReference type="ARBA" id="ARBA00023098"/>
    </source>
</evidence>
<dbReference type="PANTHER" id="PTHR35695">
    <property type="entry name" value="GLYCEROL-3-PHOSPHATE ACYLTRANSFERASE, CHLOROPLASTIC"/>
    <property type="match status" value="1"/>
</dbReference>
<keyword evidence="13" id="KW-1185">Reference proteome</keyword>
<dbReference type="GO" id="GO:0004366">
    <property type="term" value="F:glycerol-3-phosphate O-acyltransferase activity"/>
    <property type="evidence" value="ECO:0007669"/>
    <property type="project" value="UniProtKB-EC"/>
</dbReference>
<dbReference type="Gramene" id="TraesCS3B03G0159200.2">
    <property type="protein sequence ID" value="TraesCS3B03G0159200.2.CDS"/>
    <property type="gene ID" value="TraesCS3B03G0159200"/>
</dbReference>
<dbReference type="EnsemblPlants" id="TraesCS3B02G069800.1">
    <property type="protein sequence ID" value="TraesCS3B02G069800.1"/>
    <property type="gene ID" value="TraesCS3B02G069800"/>
</dbReference>
<evidence type="ECO:0000256" key="9">
    <source>
        <dbReference type="ARBA" id="ARBA00023264"/>
    </source>
</evidence>
<keyword evidence="9" id="KW-1208">Phospholipid metabolism</keyword>
<evidence type="ECO:0000256" key="4">
    <source>
        <dbReference type="ARBA" id="ARBA00013113"/>
    </source>
</evidence>
<dbReference type="UniPathway" id="UPA00557">
    <property type="reaction ID" value="UER00612"/>
</dbReference>
<gene>
    <name evidence="12" type="primary">LOC123068519</name>
</gene>
<name>A0A3B6FJX5_WHEAT</name>
<dbReference type="Pfam" id="PF14829">
    <property type="entry name" value="GPAT_N"/>
    <property type="match status" value="1"/>
</dbReference>
<dbReference type="PANTHER" id="PTHR35695:SF1">
    <property type="entry name" value="GLYCEROL-3-PHOSPHATE ACYLTRANSFERASE, CHLOROPLASTIC"/>
    <property type="match status" value="1"/>
</dbReference>
<dbReference type="Proteomes" id="UP000019116">
    <property type="component" value="Chromosome 3B"/>
</dbReference>
<dbReference type="SMR" id="A0A3B6FJX5"/>
<dbReference type="EC" id="2.3.1.15" evidence="4"/>
<dbReference type="Gramene" id="TraesCLE_scaffold_014533_01G000200.1">
    <property type="protein sequence ID" value="TraesCLE_scaffold_014533_01G000200.1"/>
    <property type="gene ID" value="TraesCLE_scaffold_014533_01G000200"/>
</dbReference>
<evidence type="ECO:0000256" key="6">
    <source>
        <dbReference type="ARBA" id="ARBA00022679"/>
    </source>
</evidence>
<reference evidence="12" key="2">
    <citation type="submission" date="2018-10" db="UniProtKB">
        <authorList>
            <consortium name="EnsemblPlants"/>
        </authorList>
    </citation>
    <scope>IDENTIFICATION</scope>
</reference>
<organism evidence="12">
    <name type="scientific">Triticum aestivum</name>
    <name type="common">Wheat</name>
    <dbReference type="NCBI Taxonomy" id="4565"/>
    <lineage>
        <taxon>Eukaryota</taxon>
        <taxon>Viridiplantae</taxon>
        <taxon>Streptophyta</taxon>
        <taxon>Embryophyta</taxon>
        <taxon>Tracheophyta</taxon>
        <taxon>Spermatophyta</taxon>
        <taxon>Magnoliopsida</taxon>
        <taxon>Liliopsida</taxon>
        <taxon>Poales</taxon>
        <taxon>Poaceae</taxon>
        <taxon>BOP clade</taxon>
        <taxon>Pooideae</taxon>
        <taxon>Triticodae</taxon>
        <taxon>Triticeae</taxon>
        <taxon>Triticinae</taxon>
        <taxon>Triticum</taxon>
    </lineage>
</organism>
<sequence>MVAGPSPLLDVRSEQEFVLRVRKEVERGKLPPDVADNFENLYYNYKNEVLQNGDPNAYQIMLSNMMDLFDRILLDAESPFTFQPYHKAIREPFDYYTFGQNYIRPLVDFRYKSGCGLLPCLSSRQRFSWLQVSCCIYHCSYTISCLSNNWKPCLQFSI</sequence>
<keyword evidence="5" id="KW-0444">Lipid biosynthesis</keyword>
<evidence type="ECO:0000256" key="10">
    <source>
        <dbReference type="ARBA" id="ARBA00023315"/>
    </source>
</evidence>
<comment type="similarity">
    <text evidence="3">Belongs to the GPAT/DAPAT family.</text>
</comment>
<dbReference type="InterPro" id="IPR016222">
    <property type="entry name" value="G3P_O-acylTrfase_chlp"/>
</dbReference>
<keyword evidence="6" id="KW-0808">Transferase</keyword>
<reference evidence="12" key="1">
    <citation type="submission" date="2018-08" db="EMBL/GenBank/DDBJ databases">
        <authorList>
            <person name="Rossello M."/>
        </authorList>
    </citation>
    <scope>NUCLEOTIDE SEQUENCE [LARGE SCALE GENOMIC DNA]</scope>
    <source>
        <strain evidence="12">cv. Chinese Spring</strain>
    </source>
</reference>
<keyword evidence="7" id="KW-0443">Lipid metabolism</keyword>
<feature type="domain" description="Glycerol-3-phosphate O-acyltransferase alpha-helical bundle N-terminal" evidence="11">
    <location>
        <begin position="7"/>
        <end position="80"/>
    </location>
</feature>
<keyword evidence="10" id="KW-0012">Acyltransferase</keyword>
<dbReference type="SUPFAM" id="SSF69593">
    <property type="entry name" value="Glycerol-3-phosphate (1)-acyltransferase"/>
    <property type="match status" value="1"/>
</dbReference>
<accession>A0A3B6FJX5</accession>
<evidence type="ECO:0000256" key="3">
    <source>
        <dbReference type="ARBA" id="ARBA00007937"/>
    </source>
</evidence>
<dbReference type="Gramene" id="TraesCS3B02G069800.1">
    <property type="protein sequence ID" value="TraesCS3B02G069800.1"/>
    <property type="gene ID" value="TraesCS3B02G069800"/>
</dbReference>
<dbReference type="InterPro" id="IPR023083">
    <property type="entry name" value="G3P_O-acylTrfase_N"/>
</dbReference>
<dbReference type="OrthoDB" id="785296at2759"/>
<dbReference type="Gene3D" id="3.40.1130.10">
    <property type="entry name" value="Glycerol-3-phosphate (1)-acyltransferase"/>
    <property type="match status" value="1"/>
</dbReference>
<evidence type="ECO:0000259" key="11">
    <source>
        <dbReference type="Pfam" id="PF14829"/>
    </source>
</evidence>
<protein>
    <recommendedName>
        <fullName evidence="4">glycerol-3-phosphate 1-O-acyltransferase</fullName>
        <ecNumber evidence="4">2.3.1.15</ecNumber>
    </recommendedName>
</protein>
<evidence type="ECO:0000313" key="13">
    <source>
        <dbReference type="Proteomes" id="UP000019116"/>
    </source>
</evidence>
<dbReference type="InterPro" id="IPR038114">
    <property type="entry name" value="GPAT_N_sf"/>
</dbReference>
<dbReference type="GO" id="GO:0016024">
    <property type="term" value="P:CDP-diacylglycerol biosynthetic process"/>
    <property type="evidence" value="ECO:0007669"/>
    <property type="project" value="UniProtKB-UniPathway"/>
</dbReference>
<evidence type="ECO:0000313" key="12">
    <source>
        <dbReference type="EnsemblPlants" id="TraesCS3B02G069800.1"/>
    </source>
</evidence>
<keyword evidence="8" id="KW-0594">Phospholipid biosynthesis</keyword>
<dbReference type="AlphaFoldDB" id="A0A3B6FJX5"/>